<gene>
    <name evidence="1" type="ORF">M5K25_003121</name>
</gene>
<accession>A0ABD0VQD7</accession>
<dbReference type="EMBL" id="JANQDX010000003">
    <property type="protein sequence ID" value="KAL0926868.1"/>
    <property type="molecule type" value="Genomic_DNA"/>
</dbReference>
<evidence type="ECO:0000313" key="1">
    <source>
        <dbReference type="EMBL" id="KAL0926868.1"/>
    </source>
</evidence>
<reference evidence="1 2" key="1">
    <citation type="journal article" date="2024" name="Plant Biotechnol. J.">
        <title>Dendrobium thyrsiflorum genome and its molecular insights into genes involved in important horticultural traits.</title>
        <authorList>
            <person name="Chen B."/>
            <person name="Wang J.Y."/>
            <person name="Zheng P.J."/>
            <person name="Li K.L."/>
            <person name="Liang Y.M."/>
            <person name="Chen X.F."/>
            <person name="Zhang C."/>
            <person name="Zhao X."/>
            <person name="He X."/>
            <person name="Zhang G.Q."/>
            <person name="Liu Z.J."/>
            <person name="Xu Q."/>
        </authorList>
    </citation>
    <scope>NUCLEOTIDE SEQUENCE [LARGE SCALE GENOMIC DNA]</scope>
    <source>
        <strain evidence="1">GZMU011</strain>
    </source>
</reference>
<sequence length="106" mass="12260">MLRRRASASDLLSRSATIRNLLLRFRTIVPTALRHLRSTSSDGFFAGKSKFSFRNLSILSLPTPLTNFLINHKSAREDLLFAGERWRAKRSRRQEAGADEQFRRIK</sequence>
<evidence type="ECO:0000313" key="2">
    <source>
        <dbReference type="Proteomes" id="UP001552299"/>
    </source>
</evidence>
<dbReference type="AlphaFoldDB" id="A0ABD0VQD7"/>
<dbReference type="Proteomes" id="UP001552299">
    <property type="component" value="Unassembled WGS sequence"/>
</dbReference>
<proteinExistence type="predicted"/>
<keyword evidence="2" id="KW-1185">Reference proteome</keyword>
<name>A0ABD0VQD7_DENTH</name>
<comment type="caution">
    <text evidence="1">The sequence shown here is derived from an EMBL/GenBank/DDBJ whole genome shotgun (WGS) entry which is preliminary data.</text>
</comment>
<protein>
    <submittedName>
        <fullName evidence="1">Uncharacterized protein</fullName>
    </submittedName>
</protein>
<organism evidence="1 2">
    <name type="scientific">Dendrobium thyrsiflorum</name>
    <name type="common">Pinecone-like raceme dendrobium</name>
    <name type="synonym">Orchid</name>
    <dbReference type="NCBI Taxonomy" id="117978"/>
    <lineage>
        <taxon>Eukaryota</taxon>
        <taxon>Viridiplantae</taxon>
        <taxon>Streptophyta</taxon>
        <taxon>Embryophyta</taxon>
        <taxon>Tracheophyta</taxon>
        <taxon>Spermatophyta</taxon>
        <taxon>Magnoliopsida</taxon>
        <taxon>Liliopsida</taxon>
        <taxon>Asparagales</taxon>
        <taxon>Orchidaceae</taxon>
        <taxon>Epidendroideae</taxon>
        <taxon>Malaxideae</taxon>
        <taxon>Dendrobiinae</taxon>
        <taxon>Dendrobium</taxon>
    </lineage>
</organism>